<evidence type="ECO:0000256" key="2">
    <source>
        <dbReference type="SAM" id="MobiDB-lite"/>
    </source>
</evidence>
<feature type="coiled-coil region" evidence="1">
    <location>
        <begin position="87"/>
        <end position="114"/>
    </location>
</feature>
<protein>
    <submittedName>
        <fullName evidence="4">Uncharacterized protein</fullName>
    </submittedName>
</protein>
<evidence type="ECO:0000313" key="5">
    <source>
        <dbReference type="Proteomes" id="UP001237011"/>
    </source>
</evidence>
<keyword evidence="3" id="KW-1133">Transmembrane helix</keyword>
<evidence type="ECO:0000256" key="1">
    <source>
        <dbReference type="SAM" id="Coils"/>
    </source>
</evidence>
<feature type="transmembrane region" description="Helical" evidence="3">
    <location>
        <begin position="1761"/>
        <end position="1785"/>
    </location>
</feature>
<keyword evidence="3" id="KW-0472">Membrane</keyword>
<dbReference type="RefSeq" id="WP_305937643.1">
    <property type="nucleotide sequence ID" value="NZ_CP132191.1"/>
</dbReference>
<organism evidence="4 5">
    <name type="scientific">Mycoplasma seminis</name>
    <dbReference type="NCBI Taxonomy" id="512749"/>
    <lineage>
        <taxon>Bacteria</taxon>
        <taxon>Bacillati</taxon>
        <taxon>Mycoplasmatota</taxon>
        <taxon>Mollicutes</taxon>
        <taxon>Mycoplasmataceae</taxon>
        <taxon>Mycoplasma</taxon>
    </lineage>
</organism>
<feature type="region of interest" description="Disordered" evidence="2">
    <location>
        <begin position="235"/>
        <end position="259"/>
    </location>
</feature>
<dbReference type="NCBIfam" id="NF045892">
    <property type="entry name" value="ICE_Mbov_0399"/>
    <property type="match status" value="1"/>
</dbReference>
<keyword evidence="3" id="KW-0812">Transmembrane</keyword>
<evidence type="ECO:0000313" key="4">
    <source>
        <dbReference type="EMBL" id="WLP85206.1"/>
    </source>
</evidence>
<proteinExistence type="predicted"/>
<evidence type="ECO:0000256" key="3">
    <source>
        <dbReference type="SAM" id="Phobius"/>
    </source>
</evidence>
<dbReference type="EMBL" id="CP132191">
    <property type="protein sequence ID" value="WLP85206.1"/>
    <property type="molecule type" value="Genomic_DNA"/>
</dbReference>
<name>A0ABY9H9W3_9MOLU</name>
<dbReference type="NCBIfam" id="NF045893">
    <property type="entry name" value="ICE_Mbov_0398"/>
    <property type="match status" value="1"/>
</dbReference>
<accession>A0ABY9H9W3</accession>
<gene>
    <name evidence="4" type="ORF">Q8852_02695</name>
</gene>
<reference evidence="4" key="1">
    <citation type="submission" date="2023-08" db="EMBL/GenBank/DDBJ databases">
        <title>Complete genome sequence of Mycoplasma seminis 2200.</title>
        <authorList>
            <person name="Spergser J."/>
        </authorList>
    </citation>
    <scope>NUCLEOTIDE SEQUENCE [LARGE SCALE GENOMIC DNA]</scope>
    <source>
        <strain evidence="4">2200</strain>
    </source>
</reference>
<keyword evidence="5" id="KW-1185">Reference proteome</keyword>
<keyword evidence="1" id="KW-0175">Coiled coil</keyword>
<dbReference type="Proteomes" id="UP001237011">
    <property type="component" value="Chromosome"/>
</dbReference>
<sequence>MQSSAVKQLYQNSGGLNNSITSFLSRADIGTNLTSLHEYSKIKADVFYNDFEKSILFKQGSFGKRVVMINEDEILREITQESEKAKETKIEKQIKKDLARVKQAEKRVKEKKQKENGISTTVRFYNVDDITRLNKLKKQLAGNNVALSSYLSEMISTQLANEEKAIILKDIKNDLFYSFRKSFFASLSPFQHNIISEIENVEDEIKILNEKMDLLLQAMSGYNISQNDLDKISQHKKDLQKTREKQQHKNKKEDDNREKRLENFQAYDTKQEFDTDIYKDVIDDEILIKNKKLLLLGASAISTVPCFVSSIIFNYNTIPSGEYNISYALSQMHNNMQNTLTSFSWTFNVNKEIWNSKYFGDKWIEDLYFWFGNRGFNIDNTEVDTKYVIDNSNLSSRRYKKRMTFHQEMVDYINSGTPLSIKYDKSVVIPKFDINVIKNHISWNKFLKSIDFGSFNVYAIYTANNKTSLNPKVNIILDEIIFEYSYIDDEKYNKYKNYKIAQQYNNFVDELKNYWEKSLTVITDTGGDIETELKKGSEKSLKSNWEYLNDEVDRVNNKIRSKIAKQMRLNKDDIVNLSMGKVDGSHINLYLSSPWSNYMIYKNLKVNFAPSEYFKSQEVDKRLTIDLGKWVDFETGTTELVDDKLIRVPNDKEIKCKGKKCYLGKYEVHTPLKVSFTTLNENEVLKINGKRIDVLDKFFSEELKDNRSSANDTEREFDSGVETTNINGEEVAKTEENSHSKNEYKIEILTYNGKGNLDENLVKHYKKILVINSRSIQEDFKWYAWNPNENYHQKVLISPYKIDEDGNEIKDEKGNKIPNELYDASIDANTGTKKQLIWVDSKGFQFYEENYNEDEEYTASWYNAYKTDDKQATYYSDTYLPLGAKTLFKPNLKDAGFIAEAVVLGKGGLKSYIGKTKDVKIFKILTDMEDALAYNTNYYDDTNQNSENNYISTSGLYLIVQNGENTISNFKFVLIDDKTSPQSFFTDNVSNAYLIPFWNSKIGAEMYNFISEKYQLKDDVIFSLKYEDIMEYYKLFMNAVYNNEKFNSYIAISPLLKGYKQLTKEEFTEKFADGDSWKFNDIKKYFFDDFKGANYVEIDKISFDGNNAVKLHLKLNSYNINHKLSAEEITIPLKINGEDKQVINISWNAEYINTTLKETWSFEEFKNKITSNTQMWLNDFKHYDKVTLSANWDNNFMRLNVALKEEFLKEYSLSGASSFLIDITEKWNKQKQINTKDIFSNYADLKINLKGENNVEKIKDTIKKQVINHFNSLILGVDYDIANLDAVANERKFVELEIDGNKGKKYSNLELIAKQGKNGRRLVKIYNSVPNILSQEVDLSKIKLQEVQLQNSDNTTMLKELYEKINTQLTQYNITIPRDLSFTWNEDLMLAILKRKGSFKAEIKGKNALIKNSTIINITTQVKADEKVLIDLSLLSDMEEIQLSENKLSVLKDKLINRIKTYLFEKFYLIQNKDYKFDWNAINSAIREVAKSDNIKHSGYVNIYAVENVSQGTKAFKFSNKTNKEIEDDLVDIIDLSKIQDWDNHSYSFNSMSALRNAVINDLIAYLKTQNLNIYKDYTLDFNELNNTIKQVLKADGIKHSGYITIYGVNNISDGNKSFEFSNTNDKEVIDDLDKEIIIKTTEKLKDLSVIKGASFLYSQNDLEALKTAFVSDLDKYLNNVYGLKYNADYELNADELNEAIRGIAKSDGKLHSTSIKLYPLGESKNNGYVFLSNHTNKDIIDNLTNGINNPNNKKSIAQKVVWFIGIPLGILAVGASSLLGWFIYMRKYRNKVK</sequence>